<reference evidence="2 3" key="1">
    <citation type="submission" date="2016-01" db="EMBL/GenBank/DDBJ databases">
        <title>Molecular Mechanisms for transfer of large genomic segments between Enterococcus faecium strains.</title>
        <authorList>
            <person name="Garcia-Solache M.A."/>
            <person name="Lebreton F."/>
            <person name="Mclaughlin R.E."/>
            <person name="Whiteaker J.D."/>
            <person name="Gilmore M.S."/>
            <person name="Rice L.B."/>
        </authorList>
    </citation>
    <scope>NUCLEOTIDE SEQUENCE [LARGE SCALE GENOMIC DNA]</scope>
    <source>
        <strain evidence="2 3">D344RRF x C68</strain>
    </source>
</reference>
<dbReference type="Proteomes" id="UP000070452">
    <property type="component" value="Unassembled WGS sequence"/>
</dbReference>
<dbReference type="RefSeq" id="WP_002299117.1">
    <property type="nucleotide sequence ID" value="NZ_CP072894.1"/>
</dbReference>
<name>A0A132P435_ENTFC</name>
<gene>
    <name evidence="2" type="ORF">AWT83_00675</name>
</gene>
<sequence length="115" mass="13141">MKKKSIPYAVAFLLILVNLIKNLINNSFTLIQLSNDLFLWSLPFLIIGGFLWVFSSGFFDHFQRSIHLARTRNRKKKPEFSSLSSASYGMYSFWLIIAGILIALSAIFMLFSLLG</sequence>
<accession>A0A132P435</accession>
<dbReference type="Pfam" id="PF13038">
    <property type="entry name" value="DUF3899"/>
    <property type="match status" value="1"/>
</dbReference>
<dbReference type="InterPro" id="IPR025007">
    <property type="entry name" value="DUF3899"/>
</dbReference>
<comment type="caution">
    <text evidence="2">The sequence shown here is derived from an EMBL/GenBank/DDBJ whole genome shotgun (WGS) entry which is preliminary data.</text>
</comment>
<feature type="domain" description="DUF3899" evidence="1">
    <location>
        <begin position="34"/>
        <end position="108"/>
    </location>
</feature>
<evidence type="ECO:0000313" key="2">
    <source>
        <dbReference type="EMBL" id="KWX17091.1"/>
    </source>
</evidence>
<evidence type="ECO:0000259" key="1">
    <source>
        <dbReference type="Pfam" id="PF13038"/>
    </source>
</evidence>
<protein>
    <recommendedName>
        <fullName evidence="1">DUF3899 domain-containing protein</fullName>
    </recommendedName>
</protein>
<proteinExistence type="predicted"/>
<evidence type="ECO:0000313" key="3">
    <source>
        <dbReference type="Proteomes" id="UP000070452"/>
    </source>
</evidence>
<dbReference type="AlphaFoldDB" id="A0A132P435"/>
<dbReference type="EMBL" id="LRHK01000001">
    <property type="protein sequence ID" value="KWX17091.1"/>
    <property type="molecule type" value="Genomic_DNA"/>
</dbReference>
<organism evidence="2 3">
    <name type="scientific">Enterococcus faecium</name>
    <name type="common">Streptococcus faecium</name>
    <dbReference type="NCBI Taxonomy" id="1352"/>
    <lineage>
        <taxon>Bacteria</taxon>
        <taxon>Bacillati</taxon>
        <taxon>Bacillota</taxon>
        <taxon>Bacilli</taxon>
        <taxon>Lactobacillales</taxon>
        <taxon>Enterococcaceae</taxon>
        <taxon>Enterococcus</taxon>
    </lineage>
</organism>